<accession>A0AAV2B385</accession>
<dbReference type="AlphaFoldDB" id="A0AAV2B385"/>
<comment type="caution">
    <text evidence="1">The sequence shown here is derived from an EMBL/GenBank/DDBJ whole genome shotgun (WGS) entry which is preliminary data.</text>
</comment>
<name>A0AAV2B385_9ARAC</name>
<dbReference type="EMBL" id="CAXIEN010000252">
    <property type="protein sequence ID" value="CAL1289638.1"/>
    <property type="molecule type" value="Genomic_DNA"/>
</dbReference>
<proteinExistence type="predicted"/>
<keyword evidence="2" id="KW-1185">Reference proteome</keyword>
<reference evidence="1 2" key="1">
    <citation type="submission" date="2024-04" db="EMBL/GenBank/DDBJ databases">
        <authorList>
            <person name="Rising A."/>
            <person name="Reimegard J."/>
            <person name="Sonavane S."/>
            <person name="Akerstrom W."/>
            <person name="Nylinder S."/>
            <person name="Hedman E."/>
            <person name="Kallberg Y."/>
        </authorList>
    </citation>
    <scope>NUCLEOTIDE SEQUENCE [LARGE SCALE GENOMIC DNA]</scope>
</reference>
<evidence type="ECO:0000313" key="1">
    <source>
        <dbReference type="EMBL" id="CAL1289638.1"/>
    </source>
</evidence>
<protein>
    <submittedName>
        <fullName evidence="1">Uncharacterized protein</fullName>
    </submittedName>
</protein>
<organism evidence="1 2">
    <name type="scientific">Larinioides sclopetarius</name>
    <dbReference type="NCBI Taxonomy" id="280406"/>
    <lineage>
        <taxon>Eukaryota</taxon>
        <taxon>Metazoa</taxon>
        <taxon>Ecdysozoa</taxon>
        <taxon>Arthropoda</taxon>
        <taxon>Chelicerata</taxon>
        <taxon>Arachnida</taxon>
        <taxon>Araneae</taxon>
        <taxon>Araneomorphae</taxon>
        <taxon>Entelegynae</taxon>
        <taxon>Araneoidea</taxon>
        <taxon>Araneidae</taxon>
        <taxon>Larinioides</taxon>
    </lineage>
</organism>
<sequence length="47" mass="5393">MSLCPMPLLKRSDGQETHKVDAKLNWTFQRAIKGLQDESTWDGEDES</sequence>
<dbReference type="Proteomes" id="UP001497382">
    <property type="component" value="Unassembled WGS sequence"/>
</dbReference>
<evidence type="ECO:0000313" key="2">
    <source>
        <dbReference type="Proteomes" id="UP001497382"/>
    </source>
</evidence>
<gene>
    <name evidence="1" type="ORF">LARSCL_LOCUS16048</name>
</gene>